<evidence type="ECO:0000256" key="2">
    <source>
        <dbReference type="RuleBase" id="RU362097"/>
    </source>
</evidence>
<dbReference type="Pfam" id="PF02321">
    <property type="entry name" value="OEP"/>
    <property type="match status" value="2"/>
</dbReference>
<dbReference type="PANTHER" id="PTHR30203">
    <property type="entry name" value="OUTER MEMBRANE CATION EFFLUX PROTEIN"/>
    <property type="match status" value="1"/>
</dbReference>
<dbReference type="SUPFAM" id="SSF56954">
    <property type="entry name" value="Outer membrane efflux proteins (OEP)"/>
    <property type="match status" value="1"/>
</dbReference>
<dbReference type="GO" id="GO:0005886">
    <property type="term" value="C:plasma membrane"/>
    <property type="evidence" value="ECO:0007669"/>
    <property type="project" value="UniProtKB-SubCell"/>
</dbReference>
<dbReference type="GO" id="GO:0015562">
    <property type="term" value="F:efflux transmembrane transporter activity"/>
    <property type="evidence" value="ECO:0007669"/>
    <property type="project" value="InterPro"/>
</dbReference>
<keyword evidence="2" id="KW-0449">Lipoprotein</keyword>
<evidence type="ECO:0000313" key="3">
    <source>
        <dbReference type="EMBL" id="RSL15115.1"/>
    </source>
</evidence>
<evidence type="ECO:0000256" key="1">
    <source>
        <dbReference type="ARBA" id="ARBA00007613"/>
    </source>
</evidence>
<keyword evidence="4" id="KW-1185">Reference proteome</keyword>
<keyword evidence="2" id="KW-0564">Palmitate</keyword>
<protein>
    <submittedName>
        <fullName evidence="3">Multidrug efflux system outer membrane protein</fullName>
    </submittedName>
</protein>
<keyword evidence="2" id="KW-0472">Membrane</keyword>
<dbReference type="AlphaFoldDB" id="A0A3R9NW78"/>
<evidence type="ECO:0000313" key="4">
    <source>
        <dbReference type="Proteomes" id="UP000269669"/>
    </source>
</evidence>
<keyword evidence="2" id="KW-1134">Transmembrane beta strand</keyword>
<dbReference type="InterPro" id="IPR003423">
    <property type="entry name" value="OMP_efflux"/>
</dbReference>
<dbReference type="Proteomes" id="UP000269669">
    <property type="component" value="Unassembled WGS sequence"/>
</dbReference>
<dbReference type="OrthoDB" id="9783163at2"/>
<dbReference type="EMBL" id="RSDW01000001">
    <property type="protein sequence ID" value="RSL15115.1"/>
    <property type="molecule type" value="Genomic_DNA"/>
</dbReference>
<organism evidence="3 4">
    <name type="scientific">Edaphobacter aggregans</name>
    <dbReference type="NCBI Taxonomy" id="570835"/>
    <lineage>
        <taxon>Bacteria</taxon>
        <taxon>Pseudomonadati</taxon>
        <taxon>Acidobacteriota</taxon>
        <taxon>Terriglobia</taxon>
        <taxon>Terriglobales</taxon>
        <taxon>Acidobacteriaceae</taxon>
        <taxon>Edaphobacter</taxon>
    </lineage>
</organism>
<comment type="similarity">
    <text evidence="1 2">Belongs to the outer membrane factor (OMF) (TC 1.B.17) family.</text>
</comment>
<accession>A0A3R9NW78</accession>
<dbReference type="NCBIfam" id="TIGR01845">
    <property type="entry name" value="outer_NodT"/>
    <property type="match status" value="1"/>
</dbReference>
<dbReference type="InterPro" id="IPR010131">
    <property type="entry name" value="MdtP/NodT-like"/>
</dbReference>
<comment type="subcellular location">
    <subcellularLocation>
        <location evidence="2">Cell membrane</location>
        <topology evidence="2">Lipid-anchor</topology>
    </subcellularLocation>
</comment>
<comment type="caution">
    <text evidence="3">The sequence shown here is derived from an EMBL/GenBank/DDBJ whole genome shotgun (WGS) entry which is preliminary data.</text>
</comment>
<name>A0A3R9NW78_9BACT</name>
<reference evidence="3 4" key="1">
    <citation type="submission" date="2018-12" db="EMBL/GenBank/DDBJ databases">
        <title>Sequencing of bacterial isolates from soil warming experiment in Harvard Forest, Massachusetts, USA.</title>
        <authorList>
            <person name="Deangelis K."/>
        </authorList>
    </citation>
    <scope>NUCLEOTIDE SEQUENCE [LARGE SCALE GENOMIC DNA]</scope>
    <source>
        <strain evidence="3 4">EB153</strain>
    </source>
</reference>
<dbReference type="Gene3D" id="2.20.200.10">
    <property type="entry name" value="Outer membrane efflux proteins (OEP)"/>
    <property type="match status" value="1"/>
</dbReference>
<dbReference type="RefSeq" id="WP_125483897.1">
    <property type="nucleotide sequence ID" value="NZ_RSDW01000001.1"/>
</dbReference>
<gene>
    <name evidence="3" type="ORF">EDE15_0591</name>
</gene>
<sequence>MNNKGSNSSAETPHNVRRPIFASSVGFAKRKSCWPFNPRPALVLPLFLLLPGCAVGPNYKRPPVAAPTVFRGPTETAQAQQASFADLPWWDIFHDETLTALIKTALANNYDLAVAVARVEQANQIVAQARSQYFPTLGYAIYPSYGHNQFIYSPIAPPSGAQGFLMAIARASWEPDLWGRIRRTNEGARAQLLATEEARRGVMLTLVSNVSQAYFELLGLRLQLEVANESKQSFTTTLTLVTQRVHEGLGNELQTSRAASDLASASGSIPELERQIALKENQLSLLMGKDPGPIDTKPKFLGEIPPEVPAGLPSTLLERRPDILAAEAAMKNANAQIGVAQAAFFPTFGLSTFFGKLSTPLERLSSSQTNAWSLAASLSGPVFTAGAITAQKQQAIASWEQTKAQYNQTALSAFRDVSDALITREKLDATRAEQAKAVQSNEDAVRLMSLRFTNGRVSGLDVLESKQRLYSSQLAISQTEINRRLIIVQLYRALGGGWNLTDAQWMAANSQPSTQNPPPSTKP</sequence>
<keyword evidence="2" id="KW-0812">Transmembrane</keyword>
<dbReference type="Gene3D" id="1.20.1600.10">
    <property type="entry name" value="Outer membrane efflux proteins (OEP)"/>
    <property type="match status" value="1"/>
</dbReference>
<proteinExistence type="inferred from homology"/>